<evidence type="ECO:0000256" key="1">
    <source>
        <dbReference type="SAM" id="SignalP"/>
    </source>
</evidence>
<organism evidence="2 3">
    <name type="scientific">Spongisporangium articulatum</name>
    <dbReference type="NCBI Taxonomy" id="3362603"/>
    <lineage>
        <taxon>Bacteria</taxon>
        <taxon>Bacillati</taxon>
        <taxon>Actinomycetota</taxon>
        <taxon>Actinomycetes</taxon>
        <taxon>Kineosporiales</taxon>
        <taxon>Kineosporiaceae</taxon>
        <taxon>Spongisporangium</taxon>
    </lineage>
</organism>
<dbReference type="RefSeq" id="WP_398276967.1">
    <property type="nucleotide sequence ID" value="NZ_JBITLV010000002.1"/>
</dbReference>
<dbReference type="InterPro" id="IPR011047">
    <property type="entry name" value="Quinoprotein_ADH-like_sf"/>
</dbReference>
<accession>A0ABW8AL26</accession>
<comment type="caution">
    <text evidence="2">The sequence shown here is derived from an EMBL/GenBank/DDBJ whole genome shotgun (WGS) entry which is preliminary data.</text>
</comment>
<reference evidence="2 3" key="1">
    <citation type="submission" date="2024-10" db="EMBL/GenBank/DDBJ databases">
        <title>The Natural Products Discovery Center: Release of the First 8490 Sequenced Strains for Exploring Actinobacteria Biosynthetic Diversity.</title>
        <authorList>
            <person name="Kalkreuter E."/>
            <person name="Kautsar S.A."/>
            <person name="Yang D."/>
            <person name="Bader C.D."/>
            <person name="Teijaro C.N."/>
            <person name="Fluegel L."/>
            <person name="Davis C.M."/>
            <person name="Simpson J.R."/>
            <person name="Lauterbach L."/>
            <person name="Steele A.D."/>
            <person name="Gui C."/>
            <person name="Meng S."/>
            <person name="Li G."/>
            <person name="Viehrig K."/>
            <person name="Ye F."/>
            <person name="Su P."/>
            <person name="Kiefer A.F."/>
            <person name="Nichols A."/>
            <person name="Cepeda A.J."/>
            <person name="Yan W."/>
            <person name="Fan B."/>
            <person name="Jiang Y."/>
            <person name="Adhikari A."/>
            <person name="Zheng C.-J."/>
            <person name="Schuster L."/>
            <person name="Cowan T.M."/>
            <person name="Smanski M.J."/>
            <person name="Chevrette M.G."/>
            <person name="De Carvalho L.P.S."/>
            <person name="Shen B."/>
        </authorList>
    </citation>
    <scope>NUCLEOTIDE SEQUENCE [LARGE SCALE GENOMIC DNA]</scope>
    <source>
        <strain evidence="2 3">NPDC049639</strain>
    </source>
</reference>
<dbReference type="EMBL" id="JBITLV010000002">
    <property type="protein sequence ID" value="MFI7586703.1"/>
    <property type="molecule type" value="Genomic_DNA"/>
</dbReference>
<name>A0ABW8AL26_9ACTN</name>
<evidence type="ECO:0000313" key="2">
    <source>
        <dbReference type="EMBL" id="MFI7586703.1"/>
    </source>
</evidence>
<dbReference type="Pfam" id="PF17164">
    <property type="entry name" value="DUF5122"/>
    <property type="match status" value="1"/>
</dbReference>
<gene>
    <name evidence="2" type="ORF">ACIB24_06465</name>
</gene>
<protein>
    <submittedName>
        <fullName evidence="2">Uncharacterized protein</fullName>
    </submittedName>
</protein>
<dbReference type="SUPFAM" id="SSF50998">
    <property type="entry name" value="Quinoprotein alcohol dehydrogenase-like"/>
    <property type="match status" value="1"/>
</dbReference>
<feature type="signal peptide" evidence="1">
    <location>
        <begin position="1"/>
        <end position="26"/>
    </location>
</feature>
<keyword evidence="3" id="KW-1185">Reference proteome</keyword>
<proteinExistence type="predicted"/>
<dbReference type="InterPro" id="IPR013431">
    <property type="entry name" value="Delta_60_rpt"/>
</dbReference>
<keyword evidence="1" id="KW-0732">Signal</keyword>
<sequence length="427" mass="43913">MRGIRAVATTTLLAASLLAAPPSSRAATRPETASVKPLATVQVNGVVWSQVVVGGTVYATGSFTRARPAGAAPGTSETTRSNLLAYSISTGKLVTAWKPRLNAQGRAIAASTDGKRIYVGGDFTEANGATHNRIVALSAKTGGVVTSFKGSLNGGVNALAVGKSTVYVGGLFSTARGEARARLAAFSTASGAVRAWKPRADAQVYALALIPSKGTVVIGGKFATLNGTTQPGLGAVRDDGSGTSRAWPTNRVVRNSGRQAAIGSLVATSKSVYATGWTYDSGGNFESVARMDLDGKLLWVSGCRGDTYGAYSSGGVVYTVGHAHDCTSVPGGFSQPTTTPRYYHRGVAFTASTAGTNGFSSLDNTFFGRPAPRMLPKWLPDFAAGSYTGQNQGPWTVTGNGKYLVVGGEFPSVGGKPQQGLVRFALP</sequence>
<feature type="chain" id="PRO_5045420480" evidence="1">
    <location>
        <begin position="27"/>
        <end position="427"/>
    </location>
</feature>
<dbReference type="Proteomes" id="UP001612915">
    <property type="component" value="Unassembled WGS sequence"/>
</dbReference>
<dbReference type="PANTHER" id="PTHR31778">
    <property type="entry name" value="BUD SITE SELECTION PROTEIN RAX2"/>
    <property type="match status" value="1"/>
</dbReference>
<evidence type="ECO:0000313" key="3">
    <source>
        <dbReference type="Proteomes" id="UP001612915"/>
    </source>
</evidence>
<dbReference type="PANTHER" id="PTHR31778:SF2">
    <property type="entry name" value="BUD SITE SELECTION PROTEIN RAX2"/>
    <property type="match status" value="1"/>
</dbReference>